<gene>
    <name evidence="1" type="ORF">DXC81_00475</name>
</gene>
<comment type="caution">
    <text evidence="1">The sequence shown here is derived from an EMBL/GenBank/DDBJ whole genome shotgun (WGS) entry which is preliminary data.</text>
</comment>
<dbReference type="EMBL" id="QSRJ01000001">
    <property type="protein sequence ID" value="RGL12179.1"/>
    <property type="molecule type" value="Genomic_DNA"/>
</dbReference>
<organism evidence="1 2">
    <name type="scientific">Collinsella tanakaei</name>
    <dbReference type="NCBI Taxonomy" id="626935"/>
    <lineage>
        <taxon>Bacteria</taxon>
        <taxon>Bacillati</taxon>
        <taxon>Actinomycetota</taxon>
        <taxon>Coriobacteriia</taxon>
        <taxon>Coriobacteriales</taxon>
        <taxon>Coriobacteriaceae</taxon>
        <taxon>Collinsella</taxon>
    </lineage>
</organism>
<sequence>MSSQAPGVEFSCVISFLKRRYPGFAETAYQEFIAHVEPDFDELSYEHAERLHELALEWAIFDKPLEGGLSGIELYCVENPDQRGNGYLSQLREAVNNQFSSMFSVEHVDIAAHRLELLDVYTGEMFWVRDYSLSEGLFREGEQGPCGVIVARLTKTGGAWFFPGNVVAFYPVVMADHMKEVLREEGGERPSFLELARQTYGPRGGVMSESLEVQFPDVDFEDPEQLADFRVQLADRYRELADRFALKATWESVVFDIVHEDGKITPTELMKRSLGDLGETRVSTMEDLDEILGVWMAAWNVMPHNALGGRAPAES</sequence>
<dbReference type="Proteomes" id="UP000260943">
    <property type="component" value="Unassembled WGS sequence"/>
</dbReference>
<accession>A0A3E4QY88</accession>
<dbReference type="RefSeq" id="WP_117678707.1">
    <property type="nucleotide sequence ID" value="NZ_CALJOO010000127.1"/>
</dbReference>
<proteinExistence type="predicted"/>
<evidence type="ECO:0000313" key="2">
    <source>
        <dbReference type="Proteomes" id="UP000260943"/>
    </source>
</evidence>
<protein>
    <submittedName>
        <fullName evidence="1">Uncharacterized protein</fullName>
    </submittedName>
</protein>
<dbReference type="AlphaFoldDB" id="A0A3E4QY88"/>
<reference evidence="1 2" key="1">
    <citation type="submission" date="2018-08" db="EMBL/GenBank/DDBJ databases">
        <title>A genome reference for cultivated species of the human gut microbiota.</title>
        <authorList>
            <person name="Zou Y."/>
            <person name="Xue W."/>
            <person name="Luo G."/>
        </authorList>
    </citation>
    <scope>NUCLEOTIDE SEQUENCE [LARGE SCALE GENOMIC DNA]</scope>
    <source>
        <strain evidence="1 2">TF08-14</strain>
    </source>
</reference>
<evidence type="ECO:0000313" key="1">
    <source>
        <dbReference type="EMBL" id="RGL12179.1"/>
    </source>
</evidence>
<name>A0A3E4QY88_9ACTN</name>